<keyword evidence="1" id="KW-1133">Transmembrane helix</keyword>
<protein>
    <submittedName>
        <fullName evidence="2">Uncharacterized protein</fullName>
    </submittedName>
</protein>
<evidence type="ECO:0000313" key="2">
    <source>
        <dbReference type="EMBL" id="KAE8412189.1"/>
    </source>
</evidence>
<evidence type="ECO:0000256" key="1">
    <source>
        <dbReference type="SAM" id="Phobius"/>
    </source>
</evidence>
<accession>A0ABQ6W4W4</accession>
<reference evidence="2 3" key="1">
    <citation type="submission" date="2019-04" db="EMBL/GenBank/DDBJ databases">
        <authorList>
            <consortium name="DOE Joint Genome Institute"/>
            <person name="Mondo S."/>
            <person name="Kjaerbolling I."/>
            <person name="Vesth T."/>
            <person name="Frisvad J.C."/>
            <person name="Nybo J.L."/>
            <person name="Theobald S."/>
            <person name="Kildgaard S."/>
            <person name="Isbrandt T."/>
            <person name="Kuo A."/>
            <person name="Sato A."/>
            <person name="Lyhne E.K."/>
            <person name="Kogle M.E."/>
            <person name="Wiebenga A."/>
            <person name="Kun R.S."/>
            <person name="Lubbers R.J."/>
            <person name="Makela M.R."/>
            <person name="Barry K."/>
            <person name="Chovatia M."/>
            <person name="Clum A."/>
            <person name="Daum C."/>
            <person name="Haridas S."/>
            <person name="He G."/>
            <person name="LaButti K."/>
            <person name="Lipzen A."/>
            <person name="Riley R."/>
            <person name="Salamov A."/>
            <person name="Simmons B.A."/>
            <person name="Magnuson J.K."/>
            <person name="Henrissat B."/>
            <person name="Mortensen U.H."/>
            <person name="Larsen T.O."/>
            <person name="Devries R.P."/>
            <person name="Grigoriev I.V."/>
            <person name="Machida M."/>
            <person name="Baker S.E."/>
            <person name="Andersen M.R."/>
            <person name="Cantor M.N."/>
            <person name="Hua S.X."/>
        </authorList>
    </citation>
    <scope>NUCLEOTIDE SEQUENCE [LARGE SCALE GENOMIC DNA]</scope>
    <source>
        <strain evidence="2 3">CBS 117616</strain>
    </source>
</reference>
<keyword evidence="3" id="KW-1185">Reference proteome</keyword>
<keyword evidence="1" id="KW-0812">Transmembrane</keyword>
<proteinExistence type="predicted"/>
<dbReference type="EMBL" id="ML735844">
    <property type="protein sequence ID" value="KAE8412189.1"/>
    <property type="molecule type" value="Genomic_DNA"/>
</dbReference>
<organism evidence="2 3">
    <name type="scientific">Aspergillus pseudocaelatus</name>
    <dbReference type="NCBI Taxonomy" id="1825620"/>
    <lineage>
        <taxon>Eukaryota</taxon>
        <taxon>Fungi</taxon>
        <taxon>Dikarya</taxon>
        <taxon>Ascomycota</taxon>
        <taxon>Pezizomycotina</taxon>
        <taxon>Eurotiomycetes</taxon>
        <taxon>Eurotiomycetidae</taxon>
        <taxon>Eurotiales</taxon>
        <taxon>Aspergillaceae</taxon>
        <taxon>Aspergillus</taxon>
        <taxon>Aspergillus subgen. Circumdati</taxon>
    </lineage>
</organism>
<keyword evidence="1" id="KW-0472">Membrane</keyword>
<dbReference type="Proteomes" id="UP000325395">
    <property type="component" value="Unassembled WGS sequence"/>
</dbReference>
<feature type="non-terminal residue" evidence="2">
    <location>
        <position position="72"/>
    </location>
</feature>
<sequence length="72" mass="8392">MQEIAVTCSSISLSRHRRYNWRARSDIRLSYMAVKRCRVEPRGILLLLFTYYSVILLALSTGEDNNIASWLL</sequence>
<evidence type="ECO:0000313" key="3">
    <source>
        <dbReference type="Proteomes" id="UP000325395"/>
    </source>
</evidence>
<gene>
    <name evidence="2" type="ORF">BDV36DRAFT_272222</name>
</gene>
<name>A0ABQ6W4W4_9EURO</name>
<feature type="transmembrane region" description="Helical" evidence="1">
    <location>
        <begin position="44"/>
        <end position="62"/>
    </location>
</feature>